<feature type="region of interest" description="Disordered" evidence="8">
    <location>
        <begin position="699"/>
        <end position="750"/>
    </location>
</feature>
<keyword evidence="7 9" id="KW-0472">Membrane</keyword>
<feature type="region of interest" description="Disordered" evidence="8">
    <location>
        <begin position="840"/>
        <end position="863"/>
    </location>
</feature>
<evidence type="ECO:0000256" key="8">
    <source>
        <dbReference type="SAM" id="MobiDB-lite"/>
    </source>
</evidence>
<name>A0AAF0JGD6_9BASI</name>
<gene>
    <name evidence="12" type="ORF">MPSI1_003996</name>
</gene>
<dbReference type="GO" id="GO:0090374">
    <property type="term" value="P:oligopeptide export from mitochondrion"/>
    <property type="evidence" value="ECO:0007669"/>
    <property type="project" value="TreeGrafter"/>
</dbReference>
<feature type="compositionally biased region" description="Low complexity" evidence="8">
    <location>
        <begin position="64"/>
        <end position="90"/>
    </location>
</feature>
<evidence type="ECO:0000256" key="9">
    <source>
        <dbReference type="SAM" id="Phobius"/>
    </source>
</evidence>
<feature type="compositionally biased region" description="Low complexity" evidence="8">
    <location>
        <begin position="720"/>
        <end position="733"/>
    </location>
</feature>
<evidence type="ECO:0000256" key="3">
    <source>
        <dbReference type="ARBA" id="ARBA00022692"/>
    </source>
</evidence>
<dbReference type="GO" id="GO:0005743">
    <property type="term" value="C:mitochondrial inner membrane"/>
    <property type="evidence" value="ECO:0007669"/>
    <property type="project" value="TreeGrafter"/>
</dbReference>
<dbReference type="PROSITE" id="PS50929">
    <property type="entry name" value="ABC_TM1F"/>
    <property type="match status" value="1"/>
</dbReference>
<evidence type="ECO:0000256" key="5">
    <source>
        <dbReference type="ARBA" id="ARBA00022840"/>
    </source>
</evidence>
<dbReference type="EMBL" id="CP118382">
    <property type="protein sequence ID" value="WFD45314.1"/>
    <property type="molecule type" value="Genomic_DNA"/>
</dbReference>
<dbReference type="PANTHER" id="PTHR43394">
    <property type="entry name" value="ATP-DEPENDENT PERMEASE MDL1, MITOCHONDRIAL"/>
    <property type="match status" value="1"/>
</dbReference>
<dbReference type="GO" id="GO:0015421">
    <property type="term" value="F:ABC-type oligopeptide transporter activity"/>
    <property type="evidence" value="ECO:0007669"/>
    <property type="project" value="TreeGrafter"/>
</dbReference>
<organism evidence="12 13">
    <name type="scientific">Malassezia psittaci</name>
    <dbReference type="NCBI Taxonomy" id="1821823"/>
    <lineage>
        <taxon>Eukaryota</taxon>
        <taxon>Fungi</taxon>
        <taxon>Dikarya</taxon>
        <taxon>Basidiomycota</taxon>
        <taxon>Ustilaginomycotina</taxon>
        <taxon>Malasseziomycetes</taxon>
        <taxon>Malasseziales</taxon>
        <taxon>Malasseziaceae</taxon>
        <taxon>Malassezia</taxon>
    </lineage>
</organism>
<feature type="domain" description="ABC transmembrane type-1" evidence="11">
    <location>
        <begin position="139"/>
        <end position="426"/>
    </location>
</feature>
<protein>
    <submittedName>
        <fullName evidence="12">Uncharacterized protein</fullName>
    </submittedName>
</protein>
<feature type="domain" description="ABC transporter" evidence="10">
    <location>
        <begin position="463"/>
        <end position="699"/>
    </location>
</feature>
<feature type="transmembrane region" description="Helical" evidence="9">
    <location>
        <begin position="283"/>
        <end position="302"/>
    </location>
</feature>
<dbReference type="Gene3D" id="1.20.1560.10">
    <property type="entry name" value="ABC transporter type 1, transmembrane domain"/>
    <property type="match status" value="1"/>
</dbReference>
<accession>A0AAF0JGD6</accession>
<evidence type="ECO:0000256" key="7">
    <source>
        <dbReference type="ARBA" id="ARBA00023136"/>
    </source>
</evidence>
<feature type="compositionally biased region" description="Polar residues" evidence="8">
    <location>
        <begin position="699"/>
        <end position="719"/>
    </location>
</feature>
<dbReference type="InterPro" id="IPR011527">
    <property type="entry name" value="ABC1_TM_dom"/>
</dbReference>
<dbReference type="SMART" id="SM00382">
    <property type="entry name" value="AAA"/>
    <property type="match status" value="1"/>
</dbReference>
<evidence type="ECO:0000313" key="12">
    <source>
        <dbReference type="EMBL" id="WFD45314.1"/>
    </source>
</evidence>
<dbReference type="InterPro" id="IPR003439">
    <property type="entry name" value="ABC_transporter-like_ATP-bd"/>
</dbReference>
<evidence type="ECO:0000259" key="10">
    <source>
        <dbReference type="PROSITE" id="PS50893"/>
    </source>
</evidence>
<evidence type="ECO:0000313" key="13">
    <source>
        <dbReference type="Proteomes" id="UP001214628"/>
    </source>
</evidence>
<dbReference type="FunFam" id="3.40.50.300:FF:000836">
    <property type="entry name" value="ABC transporter B family member 25"/>
    <property type="match status" value="1"/>
</dbReference>
<dbReference type="FunFam" id="1.20.1560.10:FF:000085">
    <property type="entry name" value="Probable ATP-binding cassette (ABC) transporter"/>
    <property type="match status" value="1"/>
</dbReference>
<evidence type="ECO:0000256" key="4">
    <source>
        <dbReference type="ARBA" id="ARBA00022741"/>
    </source>
</evidence>
<keyword evidence="13" id="KW-1185">Reference proteome</keyword>
<feature type="transmembrane region" description="Helical" evidence="9">
    <location>
        <begin position="361"/>
        <end position="383"/>
    </location>
</feature>
<keyword evidence="6 9" id="KW-1133">Transmembrane helix</keyword>
<dbReference type="SUPFAM" id="SSF90123">
    <property type="entry name" value="ABC transporter transmembrane region"/>
    <property type="match status" value="1"/>
</dbReference>
<dbReference type="Proteomes" id="UP001214628">
    <property type="component" value="Chromosome 8"/>
</dbReference>
<feature type="region of interest" description="Disordered" evidence="8">
    <location>
        <begin position="47"/>
        <end position="92"/>
    </location>
</feature>
<dbReference type="PANTHER" id="PTHR43394:SF1">
    <property type="entry name" value="ATP-BINDING CASSETTE SUB-FAMILY B MEMBER 10, MITOCHONDRIAL"/>
    <property type="match status" value="1"/>
</dbReference>
<dbReference type="AlphaFoldDB" id="A0AAF0JGD6"/>
<evidence type="ECO:0000256" key="6">
    <source>
        <dbReference type="ARBA" id="ARBA00022989"/>
    </source>
</evidence>
<feature type="transmembrane region" description="Helical" evidence="9">
    <location>
        <begin position="177"/>
        <end position="196"/>
    </location>
</feature>
<dbReference type="InterPro" id="IPR003593">
    <property type="entry name" value="AAA+_ATPase"/>
</dbReference>
<dbReference type="InterPro" id="IPR027417">
    <property type="entry name" value="P-loop_NTPase"/>
</dbReference>
<evidence type="ECO:0000259" key="11">
    <source>
        <dbReference type="PROSITE" id="PS50929"/>
    </source>
</evidence>
<dbReference type="Pfam" id="PF00664">
    <property type="entry name" value="ABC_membrane"/>
    <property type="match status" value="1"/>
</dbReference>
<sequence>MCAMHMCTRQAIWPSAHLGMRQKPLAPLSIASRALRGLHSSCAVHDASNSSVQAEPANDSKKVAASSASLHSPPSANAPNSPSSKSKASAEPGTVSHILATIRDMARARSQNASGTVGSQFPALGRLYTLMLPEYRGMVIAMILLLVASAVSLSVPFTIGKVVDFFSSEEAKLPGNLSMSTVAVLLLTVFALGAVARASSNILLELAGVRVIQRMRENTFLSAMRQDVAYADKGVGDTVSRINMDCNIVGEAITTDLADGLRSTVTVLAAGSAMFYISAKLTLVMMCVIPPAALGAAFYGRFLRNLTNRTQEAVGEMTRTAEERLNPPAFRTITAFNTQAKECQQFDSKVNDIVQLQTKEAYAGGIFHSGLGFVGNCAIVTLLTYGGHLVSLGLLTVGDLTSLLMYTAYLGGGMMMMTSFFTSLMKGVGAGARVFELLDRQPAIELGVGKKLEPAMHQRGGHIEFKDVHFTYPSRPDMPILNGVSLNIQPGSSVALVGGSGAGKSSVHALLLRFYEANSGKVCFDGQDVREIQPESLRSFMGVVSQEPTLFEGTIAENIAYGTPNATRQQIEHAAQQAHCVEFIEAMPNQYETRIGPRELSGGQRQRIAIARALVRQPTVLLLDEATSALDSASELLVNQAITSIIEQGTVTVWIVAHRLSTIRAASTLMLLRDGQIVESGSFEELDQPGTEFRALMSSQLQASEPSQASSDAVTHSTPSAPTNSQSSWNSSKRSMHTSATCWNSSRSHSRQNLRHIPEAVWSVDKVMHSSQNDIREMHHGNEPLSHDMLRRLHRLAALPVPSDEQLTALAKELEPLVCLFHSVRHHTHTVRTRDDAIIDPPAVDTKPAESYGDQLPGTQPLPRDVLLKQTKRSLQGYFVAP</sequence>
<keyword evidence="2" id="KW-0813">Transport</keyword>
<feature type="transmembrane region" description="Helical" evidence="9">
    <location>
        <begin position="135"/>
        <end position="157"/>
    </location>
</feature>
<keyword evidence="5" id="KW-0067">ATP-binding</keyword>
<dbReference type="InterPro" id="IPR017871">
    <property type="entry name" value="ABC_transporter-like_CS"/>
</dbReference>
<dbReference type="Pfam" id="PF00005">
    <property type="entry name" value="ABC_tran"/>
    <property type="match status" value="1"/>
</dbReference>
<dbReference type="CDD" id="cd18573">
    <property type="entry name" value="ABC_6TM_ABCB10_like"/>
    <property type="match status" value="1"/>
</dbReference>
<keyword evidence="3 9" id="KW-0812">Transmembrane</keyword>
<reference evidence="12" key="1">
    <citation type="submission" date="2023-02" db="EMBL/GenBank/DDBJ databases">
        <title>Mating type loci evolution in Malassezia.</title>
        <authorList>
            <person name="Coelho M.A."/>
        </authorList>
    </citation>
    <scope>NUCLEOTIDE SEQUENCE</scope>
    <source>
        <strain evidence="12">CBS 14136</strain>
    </source>
</reference>
<feature type="compositionally biased region" description="Polar residues" evidence="8">
    <location>
        <begin position="737"/>
        <end position="747"/>
    </location>
</feature>
<dbReference type="InterPro" id="IPR039421">
    <property type="entry name" value="Type_1_exporter"/>
</dbReference>
<proteinExistence type="predicted"/>
<evidence type="ECO:0000256" key="2">
    <source>
        <dbReference type="ARBA" id="ARBA00022448"/>
    </source>
</evidence>
<dbReference type="GO" id="GO:0016887">
    <property type="term" value="F:ATP hydrolysis activity"/>
    <property type="evidence" value="ECO:0007669"/>
    <property type="project" value="InterPro"/>
</dbReference>
<comment type="subcellular location">
    <subcellularLocation>
        <location evidence="1">Membrane</location>
        <topology evidence="1">Multi-pass membrane protein</topology>
    </subcellularLocation>
</comment>
<dbReference type="Gene3D" id="3.40.50.300">
    <property type="entry name" value="P-loop containing nucleotide triphosphate hydrolases"/>
    <property type="match status" value="1"/>
</dbReference>
<dbReference type="SUPFAM" id="SSF52540">
    <property type="entry name" value="P-loop containing nucleoside triphosphate hydrolases"/>
    <property type="match status" value="1"/>
</dbReference>
<dbReference type="PROSITE" id="PS00211">
    <property type="entry name" value="ABC_TRANSPORTER_1"/>
    <property type="match status" value="1"/>
</dbReference>
<dbReference type="PROSITE" id="PS50893">
    <property type="entry name" value="ABC_TRANSPORTER_2"/>
    <property type="match status" value="1"/>
</dbReference>
<dbReference type="InterPro" id="IPR036640">
    <property type="entry name" value="ABC1_TM_sf"/>
</dbReference>
<dbReference type="GO" id="GO:0005524">
    <property type="term" value="F:ATP binding"/>
    <property type="evidence" value="ECO:0007669"/>
    <property type="project" value="UniProtKB-KW"/>
</dbReference>
<keyword evidence="4" id="KW-0547">Nucleotide-binding</keyword>
<evidence type="ECO:0000256" key="1">
    <source>
        <dbReference type="ARBA" id="ARBA00004141"/>
    </source>
</evidence>